<name>A0A212JNE3_9DELT</name>
<dbReference type="Pfam" id="PF05101">
    <property type="entry name" value="VirB3"/>
    <property type="match status" value="1"/>
</dbReference>
<evidence type="ECO:0000256" key="5">
    <source>
        <dbReference type="SAM" id="Phobius"/>
    </source>
</evidence>
<evidence type="ECO:0000256" key="2">
    <source>
        <dbReference type="ARBA" id="ARBA00022692"/>
    </source>
</evidence>
<dbReference type="GO" id="GO:0016020">
    <property type="term" value="C:membrane"/>
    <property type="evidence" value="ECO:0007669"/>
    <property type="project" value="UniProtKB-SubCell"/>
</dbReference>
<evidence type="ECO:0000313" key="6">
    <source>
        <dbReference type="EMBL" id="SBW00953.1"/>
    </source>
</evidence>
<organism evidence="6">
    <name type="scientific">uncultured delta proteobacterium</name>
    <dbReference type="NCBI Taxonomy" id="34034"/>
    <lineage>
        <taxon>Bacteria</taxon>
        <taxon>Deltaproteobacteria</taxon>
        <taxon>environmental samples</taxon>
    </lineage>
</organism>
<feature type="transmembrane region" description="Helical" evidence="5">
    <location>
        <begin position="29"/>
        <end position="59"/>
    </location>
</feature>
<keyword evidence="4 5" id="KW-0472">Membrane</keyword>
<sequence length="98" mass="10872">MSRPLPIHQSLHRHAHILGAERELVMTSALIALLVGVGGLTAVSVTSAVGFWIAAVFALRRMAKADPIMSRVWLRHIKQQEFYPAKASRWRPVGGFKC</sequence>
<reference evidence="6" key="1">
    <citation type="submission" date="2016-04" db="EMBL/GenBank/DDBJ databases">
        <authorList>
            <person name="Evans L.H."/>
            <person name="Alamgir A."/>
            <person name="Owens N."/>
            <person name="Weber N.D."/>
            <person name="Virtaneva K."/>
            <person name="Barbian K."/>
            <person name="Babar A."/>
            <person name="Rosenke K."/>
        </authorList>
    </citation>
    <scope>NUCLEOTIDE SEQUENCE</scope>
    <source>
        <strain evidence="6">86</strain>
    </source>
</reference>
<dbReference type="InterPro" id="IPR007792">
    <property type="entry name" value="T4SS_VirB3/TrbD/AvhB"/>
</dbReference>
<keyword evidence="3 5" id="KW-1133">Transmembrane helix</keyword>
<dbReference type="AlphaFoldDB" id="A0A212JNE3"/>
<accession>A0A212JNE3</accession>
<dbReference type="EMBL" id="FLUQ01000001">
    <property type="protein sequence ID" value="SBW00953.1"/>
    <property type="molecule type" value="Genomic_DNA"/>
</dbReference>
<comment type="subcellular location">
    <subcellularLocation>
        <location evidence="1">Membrane</location>
    </subcellularLocation>
</comment>
<gene>
    <name evidence="6" type="primary">trbD</name>
    <name evidence="6" type="ORF">KL86DPRO_11872</name>
</gene>
<evidence type="ECO:0000256" key="3">
    <source>
        <dbReference type="ARBA" id="ARBA00022989"/>
    </source>
</evidence>
<keyword evidence="2 5" id="KW-0812">Transmembrane</keyword>
<dbReference type="NCBIfam" id="NF010395">
    <property type="entry name" value="PRK13823.1"/>
    <property type="match status" value="1"/>
</dbReference>
<evidence type="ECO:0000256" key="4">
    <source>
        <dbReference type="ARBA" id="ARBA00023136"/>
    </source>
</evidence>
<protein>
    <submittedName>
        <fullName evidence="6">Conjugal transfer protein TrbD</fullName>
    </submittedName>
</protein>
<evidence type="ECO:0000256" key="1">
    <source>
        <dbReference type="ARBA" id="ARBA00004370"/>
    </source>
</evidence>
<proteinExistence type="predicted"/>